<evidence type="ECO:0000256" key="2">
    <source>
        <dbReference type="ARBA" id="ARBA00009074"/>
    </source>
</evidence>
<feature type="transmembrane region" description="Helical" evidence="6">
    <location>
        <begin position="275"/>
        <end position="292"/>
    </location>
</feature>
<proteinExistence type="inferred from homology"/>
<comment type="similarity">
    <text evidence="2">Belongs to the UPF0496 family.</text>
</comment>
<keyword evidence="4 6" id="KW-1133">Transmembrane helix</keyword>
<comment type="subcellular location">
    <subcellularLocation>
        <location evidence="1">Membrane</location>
    </subcellularLocation>
</comment>
<protein>
    <submittedName>
        <fullName evidence="7">Uncharacterized protein</fullName>
    </submittedName>
</protein>
<evidence type="ECO:0000256" key="5">
    <source>
        <dbReference type="ARBA" id="ARBA00023136"/>
    </source>
</evidence>
<evidence type="ECO:0000256" key="3">
    <source>
        <dbReference type="ARBA" id="ARBA00022692"/>
    </source>
</evidence>
<evidence type="ECO:0000313" key="8">
    <source>
        <dbReference type="Proteomes" id="UP000230069"/>
    </source>
</evidence>
<dbReference type="OrthoDB" id="776561at2759"/>
<reference evidence="7 8" key="1">
    <citation type="submission" date="2017-09" db="EMBL/GenBank/DDBJ databases">
        <title>WGS assembly of Aquilegia coerulea Goldsmith.</title>
        <authorList>
            <person name="Hodges S."/>
            <person name="Kramer E."/>
            <person name="Nordborg M."/>
            <person name="Tomkins J."/>
            <person name="Borevitz J."/>
            <person name="Derieg N."/>
            <person name="Yan J."/>
            <person name="Mihaltcheva S."/>
            <person name="Hayes R.D."/>
            <person name="Rokhsar D."/>
        </authorList>
    </citation>
    <scope>NUCLEOTIDE SEQUENCE [LARGE SCALE GENOMIC DNA]</scope>
    <source>
        <strain evidence="8">cv. Goldsmith</strain>
    </source>
</reference>
<organism evidence="7 8">
    <name type="scientific">Aquilegia coerulea</name>
    <name type="common">Rocky mountain columbine</name>
    <dbReference type="NCBI Taxonomy" id="218851"/>
    <lineage>
        <taxon>Eukaryota</taxon>
        <taxon>Viridiplantae</taxon>
        <taxon>Streptophyta</taxon>
        <taxon>Embryophyta</taxon>
        <taxon>Tracheophyta</taxon>
        <taxon>Spermatophyta</taxon>
        <taxon>Magnoliopsida</taxon>
        <taxon>Ranunculales</taxon>
        <taxon>Ranunculaceae</taxon>
        <taxon>Thalictroideae</taxon>
        <taxon>Aquilegia</taxon>
    </lineage>
</organism>
<evidence type="ECO:0000256" key="6">
    <source>
        <dbReference type="SAM" id="Phobius"/>
    </source>
</evidence>
<dbReference type="InterPro" id="IPR007749">
    <property type="entry name" value="DUF677"/>
</dbReference>
<evidence type="ECO:0000313" key="7">
    <source>
        <dbReference type="EMBL" id="PIA27791.1"/>
    </source>
</evidence>
<feature type="transmembrane region" description="Helical" evidence="6">
    <location>
        <begin position="247"/>
        <end position="269"/>
    </location>
</feature>
<name>A0A2G5C949_AQUCA</name>
<gene>
    <name evidence="7" type="ORF">AQUCO_07500008v1</name>
</gene>
<keyword evidence="8" id="KW-1185">Reference proteome</keyword>
<dbReference type="Pfam" id="PF05055">
    <property type="entry name" value="DUF677"/>
    <property type="match status" value="1"/>
</dbReference>
<dbReference type="STRING" id="218851.A0A2G5C949"/>
<dbReference type="PANTHER" id="PTHR31113">
    <property type="entry name" value="UPF0496 PROTEIN 3-RELATED"/>
    <property type="match status" value="1"/>
</dbReference>
<keyword evidence="5 6" id="KW-0472">Membrane</keyword>
<accession>A0A2G5C949</accession>
<dbReference type="PANTHER" id="PTHR31113:SF20">
    <property type="entry name" value="UPF0496 PROTEIN 2-RELATED"/>
    <property type="match status" value="1"/>
</dbReference>
<dbReference type="AlphaFoldDB" id="A0A2G5C949"/>
<dbReference type="EMBL" id="KZ305092">
    <property type="protein sequence ID" value="PIA27791.1"/>
    <property type="molecule type" value="Genomic_DNA"/>
</dbReference>
<evidence type="ECO:0000256" key="1">
    <source>
        <dbReference type="ARBA" id="ARBA00004370"/>
    </source>
</evidence>
<evidence type="ECO:0000256" key="4">
    <source>
        <dbReference type="ARBA" id="ARBA00022989"/>
    </source>
</evidence>
<dbReference type="Proteomes" id="UP000230069">
    <property type="component" value="Unassembled WGS sequence"/>
</dbReference>
<keyword evidence="3 6" id="KW-0812">Transmembrane</keyword>
<sequence>FSFLSSSSSSSSSFLLFSSHHSTEFINFRRKFFSFLAFASIMKIKWFQGESSRNIQENSNLQRKLSVNEEYLEAFRTKSYIEICSKVQAGQVKTTQERVSSLPSTSLRTYSQLSEDLLEPRQEILAELIRTLGLHHLLVDYFEGSLEAFRICAYLLQIIDQMRANHGIIQRVIKLSKRASNLGEFSEDQFKVIYNELASFVKLDNPLSLGNSNRLRFNLVQDRYRLLLQDLTTKYRKVKKRAKVIRIFKRASGISLVVACGTISIVTLLLALHSLVGIVAAPALVTVPFAFLKKKIKSAERKVKTSSLSSLGAQLDAAAKGVFILKRDFDTLSRLLMWLHDEFEYRKSRAGLCVKYQEKRRLKEVVKEFQSHESSFMEKVEELEDHVYLCFLNINRFRRLVIQEAVVPRQK</sequence>
<dbReference type="InParanoid" id="A0A2G5C949"/>
<feature type="non-terminal residue" evidence="7">
    <location>
        <position position="1"/>
    </location>
</feature>
<dbReference type="GO" id="GO:0016020">
    <property type="term" value="C:membrane"/>
    <property type="evidence" value="ECO:0007669"/>
    <property type="project" value="UniProtKB-SubCell"/>
</dbReference>